<feature type="transmembrane region" description="Helical" evidence="2">
    <location>
        <begin position="170"/>
        <end position="189"/>
    </location>
</feature>
<feature type="transmembrane region" description="Helical" evidence="2">
    <location>
        <begin position="141"/>
        <end position="163"/>
    </location>
</feature>
<sequence>VRIDWPSTSGKKGFKLPSVVLSMKTPRTSQSWQNIMRLSRRRLVTFLIGKRQYSICWPFFVSVLLNQIFFYLLLAFCITSYIRPNDIFLKVTFPWGLYIFFTIVVSLQASFLVMGFVLSLALHISLTKGNTNYQAARAKRLVFYFLTSIRLIYAFGSSFLLFYNAIQKRFTLFFCHLIVAILSIFYFTIFNYMSLFYASTTFVLTPIQYLLTAAVPYIISFVMGPLYIVFIGFMRGLSNWMIASRCLHGFVLVFVAYSIIINCIVPFCSFLTPIIIAILCLLSGLNLVGIVMTIIPVPTNHFMIYTVTVLCWACFTFLLSYTFVIRKYRREQAAIVRLHNGDYTYTGVSLTPEMLYNSLLLFTSHIKRVAITDGRFYVALENICLCYIIALYNSLRLDPATNKIGFRDYRRGTKQAHGCIARCSKQKKLAYICLILDMLDCEVLRAFLDAPKEEDSQSQEDLRGVTASINKDKHIVYEINMYLLEIFSLLMILKSTEHSLTNQPMLLNSEQRSESSPESQSHLKQGKTNAEAKEPQKQDRSPSEACIYPYGQGDEVAKSSVLINVQQYRRSSPVTPAEKEDPATIDVSDVGYSDLNAPSPNASESGVQPKLASITVTERKERFLNRLSDNITCYTSTEISEQSRIPLRVYRRDNDTMHLTFNNRKRWLFRRPTFSIHHLSRSSRDALASSAANLKDCRSKLQWIIQQLSPQFLRDLVFDSPELDLSTRSAWSLNALLETLLYSCCGFVLVKMSTKDLRPQFRRLFDPSRLFYLDDTPPQEMYKQQGISDNQSPICEGTEKITSIATPLSIASPYLSTPKDVSAIFNEQINPDVTPMSTMKQFHGTLRKLSRFKIIKHLGLDNIYDFISQCISNKEDLVEVERDYANALDFVPPTKYKYFANPKLANTRPMNICSCMIINSILGRILEDADTCLTNIDRITKLSNNLKQDCHFSTVRLEELMVLCNKQNVMYQDIVEQAKRLYIAYPYCVTATHTLAWVYHELYNTVWPLNQLSIFPLISHIQSSLNNKELSNLNNSLFHSDYMRRRTSSMISDSSDVDSSTSSHDSAISPEDALEEQDSDDSDVTDGSDIKQLPDSPVSSQQESTAHSDDPATGTFSTLSLSSFGQTRTKSVLVDHISPGVPLIQQDSCCESVRTVRNYIQNFILTQDRSIQSFYISYTPEGSIVILPPCLSYCHYAVVDNPLSLQRCEYRTYADIKGAEASLIVSPVSINIVNHMAILSTALDISTEKDGKTRSRSRKSRHLWRRFFTTGFHDSLESTKSSAKRFVKTLLNKHQDIIRSITIFNSENLAYTIASLLTFVVSIFIINKASRVFMYNDSVIEAASIFAAVVQADEIAFMKIYDSYSQRVVNKEPIDTFFTPKDLEELYYLSISDIYEDMSQKIYNLGLDLEQYAFSSIHPFFHILKVSNKMVSFIPTPIPTRIYGTIVFQNPYKDMLVCFPPPQALDKLSLWNINNHQLITKCIQSKIEGVRSNIYINIVPFVWNSMFTVATSSLLIQNFSTHLKVLLMALTGTVGFCLIFTFSSYNIFLVRLQNLSDLLLNLLSRTGARFDYRLLFAQFYSKERINFAYQNVKYTPTFEHLVSMHSEVTAEKDMLLRRCPPQLCVEQQSKTEASSSSSDGSSNLLSGSSSACYTSSSLGDMQGKLTYRYDYSRLVELYKTFSAQYDRPSVVWAISKVFVLLCIGLSMVLLYIFHSIPIISYTETGIGPYYASVIESMRYPDEDLDSMLYNKPWNNDIEPIHVTPAYQTIGDVVRFESCLQKATSPAESQECRSTHDYIDNSEHIIYASPQWRLTWLRQNYALLQDLILDTLLVDLSISQHTSITPTEPETEPYKLYYTCSRAIKNPHLAPFVLDRDIRFADVTKKLIYLYTMSVRSPSYDYYSMIINQYSNLASKYVMFVLDYGASSSPPPTFKENEYKAALLLPPFEVYKPMLNRQNLQKETVGIKAFIEMQRSVYNNSFSILQPSYAELRGKDPCAELTAFHSMLLMNSITKQRESTSINRQLDEKNITTEHLFSLLLLLSCVPVILLVLHHFSAPRVKIPKTTRPRSPVWVDLYSYRSLPRFFAVLASLIAAVIITIIVASFTQFFNNKVAVSHMTRIYVSSSRLNSLGLQLLESLGDYNMQLASLEWDDANQAYRYACEDIYVALQRPVMLNTKFHLVDAVESIKPFIDTDQMLDLYYNIRHAVFSVNVALARMCILPREMFPEKIQQYTADVYLDEVFNFSKPVPDKKYSSYYEDYLLCAGPTNCVEIYSYARLKSLTDKELHLYIKSISKGSNILLKNLLLFSHKVELTTNSLTRQILAVETQIDNFLVLMQRIISWFLVMHVILLVLLYVYLQFAPTRTGLVVFKIMTTHRHSLALSFGLTVGAFIVLIFVLLISLLMAMFRVEVVTTDETKRWTETRLYNSLGNVFINSRLINLTLATLQNTDLSYEEMHISELYTRIQNLNEYAKVAQSAATMLLPGFSYTNNTGIYDIKELLINYTTSILVATEEVRKRIWDAADKVNQRIRLSDVYDKDDYLGITNLTLGDINKIMEGYVSPVFKTRNIKLAVSTVYGVMIGAFLVCATYTIVVIRKEISSILTILNTIPVADLLSFKELSSGIFNAYGDMLSFAKLL</sequence>
<feature type="transmembrane region" description="Helical" evidence="2">
    <location>
        <begin position="1690"/>
        <end position="1713"/>
    </location>
</feature>
<feature type="transmembrane region" description="Helical" evidence="2">
    <location>
        <begin position="2340"/>
        <end position="2359"/>
    </location>
</feature>
<feature type="transmembrane region" description="Helical" evidence="2">
    <location>
        <begin position="2085"/>
        <end position="2109"/>
    </location>
</feature>
<dbReference type="EMBL" id="AHGT01000019">
    <property type="protein sequence ID" value="ESU37970.1"/>
    <property type="molecule type" value="Genomic_DNA"/>
</dbReference>
<dbReference type="VEuPathDB" id="GiardiaDB:GL50803_0015478"/>
<organism evidence="3 4">
    <name type="scientific">Giardia intestinalis</name>
    <name type="common">Giardia lamblia</name>
    <dbReference type="NCBI Taxonomy" id="5741"/>
    <lineage>
        <taxon>Eukaryota</taxon>
        <taxon>Metamonada</taxon>
        <taxon>Diplomonadida</taxon>
        <taxon>Hexamitidae</taxon>
        <taxon>Giardiinae</taxon>
        <taxon>Giardia</taxon>
    </lineage>
</organism>
<feature type="compositionally biased region" description="Low complexity" evidence="1">
    <location>
        <begin position="1049"/>
        <end position="1069"/>
    </location>
</feature>
<feature type="transmembrane region" description="Helical" evidence="2">
    <location>
        <begin position="59"/>
        <end position="83"/>
    </location>
</feature>
<feature type="transmembrane region" description="Helical" evidence="2">
    <location>
        <begin position="273"/>
        <end position="295"/>
    </location>
</feature>
<feature type="transmembrane region" description="Helical" evidence="2">
    <location>
        <begin position="209"/>
        <end position="234"/>
    </location>
</feature>
<feature type="transmembrane region" description="Helical" evidence="2">
    <location>
        <begin position="1494"/>
        <end position="1519"/>
    </location>
</feature>
<feature type="region of interest" description="Disordered" evidence="1">
    <location>
        <begin position="1049"/>
        <end position="1113"/>
    </location>
</feature>
<dbReference type="VEuPathDB" id="GiardiaDB:QR46_1640"/>
<feature type="transmembrane region" description="Helical" evidence="2">
    <location>
        <begin position="2380"/>
        <end position="2408"/>
    </location>
</feature>
<feature type="transmembrane region" description="Helical" evidence="2">
    <location>
        <begin position="95"/>
        <end position="121"/>
    </location>
</feature>
<evidence type="ECO:0000313" key="3">
    <source>
        <dbReference type="EMBL" id="ESU37970.1"/>
    </source>
</evidence>
<feature type="transmembrane region" description="Helical" evidence="2">
    <location>
        <begin position="2035"/>
        <end position="2055"/>
    </location>
</feature>
<feature type="transmembrane region" description="Helical" evidence="2">
    <location>
        <begin position="1309"/>
        <end position="1326"/>
    </location>
</feature>
<gene>
    <name evidence="3" type="ORF">DHA2_150729</name>
</gene>
<feature type="transmembrane region" description="Helical" evidence="2">
    <location>
        <begin position="246"/>
        <end position="267"/>
    </location>
</feature>
<keyword evidence="2" id="KW-0812">Transmembrane</keyword>
<feature type="region of interest" description="Disordered" evidence="1">
    <location>
        <begin position="569"/>
        <end position="610"/>
    </location>
</feature>
<feature type="compositionally biased region" description="Acidic residues" evidence="1">
    <location>
        <begin position="1072"/>
        <end position="1086"/>
    </location>
</feature>
<name>V6TLX1_GIAIN</name>
<protein>
    <submittedName>
        <fullName evidence="3">Putative membrane spanning protein</fullName>
    </submittedName>
</protein>
<evidence type="ECO:0000313" key="4">
    <source>
        <dbReference type="Proteomes" id="UP000018320"/>
    </source>
</evidence>
<feature type="compositionally biased region" description="Basic and acidic residues" evidence="1">
    <location>
        <begin position="530"/>
        <end position="542"/>
    </location>
</feature>
<feature type="non-terminal residue" evidence="3">
    <location>
        <position position="1"/>
    </location>
</feature>
<keyword evidence="2" id="KW-1133">Transmembrane helix</keyword>
<dbReference type="Proteomes" id="UP000018320">
    <property type="component" value="Unassembled WGS sequence"/>
</dbReference>
<dbReference type="VEuPathDB" id="GiardiaDB:DHA2_150729"/>
<reference evidence="3 4" key="2">
    <citation type="journal article" date="2013" name="Genome Biol. Evol.">
        <title>Genome sequencing of Giardia lamblia genotypes A2 and B isolates (DH and GS) and comparative analysis with the genomes of genotypes A1 and E (WB and Pig).</title>
        <authorList>
            <person name="Adam R.D."/>
            <person name="Dahlstrom E.W."/>
            <person name="Martens C.A."/>
            <person name="Bruno D.P."/>
            <person name="Barbian K.D."/>
            <person name="Ricklefs S.M."/>
            <person name="Hernandez M.M."/>
            <person name="Narla N.P."/>
            <person name="Patel R.B."/>
            <person name="Porcella S.F."/>
            <person name="Nash T.E."/>
        </authorList>
    </citation>
    <scope>NUCLEOTIDE SEQUENCE [LARGE SCALE GENOMIC DNA]</scope>
    <source>
        <strain evidence="3 4">DH</strain>
    </source>
</reference>
<evidence type="ECO:0000256" key="2">
    <source>
        <dbReference type="SAM" id="Phobius"/>
    </source>
</evidence>
<feature type="region of interest" description="Disordered" evidence="1">
    <location>
        <begin position="508"/>
        <end position="549"/>
    </location>
</feature>
<feature type="transmembrane region" description="Helical" evidence="2">
    <location>
        <begin position="376"/>
        <end position="395"/>
    </location>
</feature>
<feature type="compositionally biased region" description="Polar residues" evidence="1">
    <location>
        <begin position="596"/>
        <end position="606"/>
    </location>
</feature>
<feature type="transmembrane region" description="Helical" evidence="2">
    <location>
        <begin position="2572"/>
        <end position="2596"/>
    </location>
</feature>
<reference evidence="4" key="1">
    <citation type="submission" date="2012-02" db="EMBL/GenBank/DDBJ databases">
        <title>Genome sequencing of Giardia lamblia Genotypes A2 and B isolates (DH and GS) and comparative analysis with the genomes of Genotypes A1 and E (WB and Pig).</title>
        <authorList>
            <person name="Adam R."/>
            <person name="Dahlstrom E."/>
            <person name="Martens C."/>
            <person name="Bruno D."/>
            <person name="Barbian K."/>
            <person name="Porcella S.F."/>
            <person name="Nash T."/>
        </authorList>
    </citation>
    <scope>NUCLEOTIDE SEQUENCE</scope>
    <source>
        <strain evidence="4">DH</strain>
    </source>
</reference>
<proteinExistence type="predicted"/>
<evidence type="ECO:0000256" key="1">
    <source>
        <dbReference type="SAM" id="MobiDB-lite"/>
    </source>
</evidence>
<comment type="caution">
    <text evidence="3">The sequence shown here is derived from an EMBL/GenBank/DDBJ whole genome shotgun (WGS) entry which is preliminary data.</text>
</comment>
<accession>V6TLX1</accession>
<feature type="transmembrane region" description="Helical" evidence="2">
    <location>
        <begin position="302"/>
        <end position="323"/>
    </location>
</feature>
<feature type="transmembrane region" description="Helical" evidence="2">
    <location>
        <begin position="1525"/>
        <end position="1548"/>
    </location>
</feature>
<keyword evidence="2" id="KW-0472">Membrane</keyword>
<dbReference type="VEuPathDB" id="GiardiaDB:GL50581_4253"/>